<proteinExistence type="predicted"/>
<comment type="caution">
    <text evidence="1">The sequence shown here is derived from an EMBL/GenBank/DDBJ whole genome shotgun (WGS) entry which is preliminary data.</text>
</comment>
<sequence length="195" mass="23521">MKKSLINKFISQERFNSYTNLDEYNQNLILSKNAYIPLSILEVTLKNSINEHLSVKVGQNWYENQEFLTQDSLKKIKDAKNILFKRGEKITKSKIVAELSFGFWVNLFKKPYAKKLRTYDLKKIFLNLPSKKDRIISREILYKELNHIRNFRNRVFHYEKILNKDNFENIFDEIYELLEFFDSELSQYARDLNNE</sequence>
<gene>
    <name evidence="1" type="ORF">B0F89_1208</name>
</gene>
<dbReference type="EMBL" id="PTIW01000020">
    <property type="protein sequence ID" value="PPK60505.1"/>
    <property type="molecule type" value="Genomic_DNA"/>
</dbReference>
<dbReference type="AlphaFoldDB" id="A0AB36ZWZ3"/>
<organism evidence="1 2">
    <name type="scientific">Malaciobacter marinus</name>
    <dbReference type="NCBI Taxonomy" id="505249"/>
    <lineage>
        <taxon>Bacteria</taxon>
        <taxon>Pseudomonadati</taxon>
        <taxon>Campylobacterota</taxon>
        <taxon>Epsilonproteobacteria</taxon>
        <taxon>Campylobacterales</taxon>
        <taxon>Arcobacteraceae</taxon>
        <taxon>Malaciobacter</taxon>
    </lineage>
</organism>
<protein>
    <submittedName>
        <fullName evidence="1">Abi-like protein</fullName>
    </submittedName>
</protein>
<name>A0AB36ZWZ3_9BACT</name>
<evidence type="ECO:0000313" key="1">
    <source>
        <dbReference type="EMBL" id="PPK60505.1"/>
    </source>
</evidence>
<evidence type="ECO:0000313" key="2">
    <source>
        <dbReference type="Proteomes" id="UP000239861"/>
    </source>
</evidence>
<reference evidence="1 2" key="1">
    <citation type="submission" date="2018-02" db="EMBL/GenBank/DDBJ databases">
        <title>Subsurface microbial communities from deep shales in Ohio and West Virginia, USA.</title>
        <authorList>
            <person name="Wrighton K."/>
        </authorList>
    </citation>
    <scope>NUCLEOTIDE SEQUENCE [LARGE SCALE GENOMIC DNA]</scope>
    <source>
        <strain evidence="1 2">MARC-MIP3H16</strain>
    </source>
</reference>
<accession>A0AB36ZWZ3</accession>
<dbReference type="Proteomes" id="UP000239861">
    <property type="component" value="Unassembled WGS sequence"/>
</dbReference>
<dbReference type="RefSeq" id="WP_104412447.1">
    <property type="nucleotide sequence ID" value="NZ_PTIW01000020.1"/>
</dbReference>